<dbReference type="Proteomes" id="UP000791440">
    <property type="component" value="Unassembled WGS sequence"/>
</dbReference>
<dbReference type="PANTHER" id="PTHR36694">
    <property type="entry name" value="PASIFLORA 1, ISOFORM A-RELATED"/>
    <property type="match status" value="1"/>
</dbReference>
<keyword evidence="1" id="KW-0472">Membrane</keyword>
<proteinExistence type="predicted"/>
<evidence type="ECO:0000256" key="1">
    <source>
        <dbReference type="SAM" id="Phobius"/>
    </source>
</evidence>
<keyword evidence="3" id="KW-1185">Reference proteome</keyword>
<sequence length="158" mass="18016">MGLPRLKTCCFIFDLKTGNIILGCFNAILTFTMLVILITEAAMVGTINADDGEMDPEVQSAITGLYVMSILLVFLFIVKLVSDVVFIYGVVKERPGIIKSYFITWTVFFLLSLFIFFLNCYKYSPGTIWTEMLYIGVNTYDILLGYSFYKQLNVREEI</sequence>
<name>A0A921ZE11_MANSE</name>
<evidence type="ECO:0000313" key="2">
    <source>
        <dbReference type="EMBL" id="KAG6455918.1"/>
    </source>
</evidence>
<feature type="transmembrane region" description="Helical" evidence="1">
    <location>
        <begin position="20"/>
        <end position="45"/>
    </location>
</feature>
<protein>
    <submittedName>
        <fullName evidence="2">Uncharacterized protein</fullName>
    </submittedName>
</protein>
<accession>A0A921ZE11</accession>
<reference evidence="2" key="1">
    <citation type="journal article" date="2016" name="Insect Biochem. Mol. Biol.">
        <title>Multifaceted biological insights from a draft genome sequence of the tobacco hornworm moth, Manduca sexta.</title>
        <authorList>
            <person name="Kanost M.R."/>
            <person name="Arrese E.L."/>
            <person name="Cao X."/>
            <person name="Chen Y.R."/>
            <person name="Chellapilla S."/>
            <person name="Goldsmith M.R."/>
            <person name="Grosse-Wilde E."/>
            <person name="Heckel D.G."/>
            <person name="Herndon N."/>
            <person name="Jiang H."/>
            <person name="Papanicolaou A."/>
            <person name="Qu J."/>
            <person name="Soulages J.L."/>
            <person name="Vogel H."/>
            <person name="Walters J."/>
            <person name="Waterhouse R.M."/>
            <person name="Ahn S.J."/>
            <person name="Almeida F.C."/>
            <person name="An C."/>
            <person name="Aqrawi P."/>
            <person name="Bretschneider A."/>
            <person name="Bryant W.B."/>
            <person name="Bucks S."/>
            <person name="Chao H."/>
            <person name="Chevignon G."/>
            <person name="Christen J.M."/>
            <person name="Clarke D.F."/>
            <person name="Dittmer N.T."/>
            <person name="Ferguson L.C.F."/>
            <person name="Garavelou S."/>
            <person name="Gordon K.H.J."/>
            <person name="Gunaratna R.T."/>
            <person name="Han Y."/>
            <person name="Hauser F."/>
            <person name="He Y."/>
            <person name="Heidel-Fischer H."/>
            <person name="Hirsh A."/>
            <person name="Hu Y."/>
            <person name="Jiang H."/>
            <person name="Kalra D."/>
            <person name="Klinner C."/>
            <person name="Konig C."/>
            <person name="Kovar C."/>
            <person name="Kroll A.R."/>
            <person name="Kuwar S.S."/>
            <person name="Lee S.L."/>
            <person name="Lehman R."/>
            <person name="Li K."/>
            <person name="Li Z."/>
            <person name="Liang H."/>
            <person name="Lovelace S."/>
            <person name="Lu Z."/>
            <person name="Mansfield J.H."/>
            <person name="McCulloch K.J."/>
            <person name="Mathew T."/>
            <person name="Morton B."/>
            <person name="Muzny D.M."/>
            <person name="Neunemann D."/>
            <person name="Ongeri F."/>
            <person name="Pauchet Y."/>
            <person name="Pu L.L."/>
            <person name="Pyrousis I."/>
            <person name="Rao X.J."/>
            <person name="Redding A."/>
            <person name="Roesel C."/>
            <person name="Sanchez-Gracia A."/>
            <person name="Schaack S."/>
            <person name="Shukla A."/>
            <person name="Tetreau G."/>
            <person name="Wang Y."/>
            <person name="Xiong G.H."/>
            <person name="Traut W."/>
            <person name="Walsh T.K."/>
            <person name="Worley K.C."/>
            <person name="Wu D."/>
            <person name="Wu W."/>
            <person name="Wu Y.Q."/>
            <person name="Zhang X."/>
            <person name="Zou Z."/>
            <person name="Zucker H."/>
            <person name="Briscoe A.D."/>
            <person name="Burmester T."/>
            <person name="Clem R.J."/>
            <person name="Feyereisen R."/>
            <person name="Grimmelikhuijzen C.J.P."/>
            <person name="Hamodrakas S.J."/>
            <person name="Hansson B.S."/>
            <person name="Huguet E."/>
            <person name="Jermiin L.S."/>
            <person name="Lan Q."/>
            <person name="Lehman H.K."/>
            <person name="Lorenzen M."/>
            <person name="Merzendorfer H."/>
            <person name="Michalopoulos I."/>
            <person name="Morton D.B."/>
            <person name="Muthukrishnan S."/>
            <person name="Oakeshott J.G."/>
            <person name="Palmer W."/>
            <person name="Park Y."/>
            <person name="Passarelli A.L."/>
            <person name="Rozas J."/>
            <person name="Schwartz L.M."/>
            <person name="Smith W."/>
            <person name="Southgate A."/>
            <person name="Vilcinskas A."/>
            <person name="Vogt R."/>
            <person name="Wang P."/>
            <person name="Werren J."/>
            <person name="Yu X.Q."/>
            <person name="Zhou J.J."/>
            <person name="Brown S.J."/>
            <person name="Scherer S.E."/>
            <person name="Richards S."/>
            <person name="Blissard G.W."/>
        </authorList>
    </citation>
    <scope>NUCLEOTIDE SEQUENCE</scope>
</reference>
<dbReference type="AlphaFoldDB" id="A0A921ZE11"/>
<gene>
    <name evidence="2" type="ORF">O3G_MSEX009450</name>
</gene>
<feature type="transmembrane region" description="Helical" evidence="1">
    <location>
        <begin position="102"/>
        <end position="120"/>
    </location>
</feature>
<comment type="caution">
    <text evidence="2">The sequence shown here is derived from an EMBL/GenBank/DDBJ whole genome shotgun (WGS) entry which is preliminary data.</text>
</comment>
<feature type="transmembrane region" description="Helical" evidence="1">
    <location>
        <begin position="65"/>
        <end position="90"/>
    </location>
</feature>
<organism evidence="2 3">
    <name type="scientific">Manduca sexta</name>
    <name type="common">Tobacco hawkmoth</name>
    <name type="synonym">Tobacco hornworm</name>
    <dbReference type="NCBI Taxonomy" id="7130"/>
    <lineage>
        <taxon>Eukaryota</taxon>
        <taxon>Metazoa</taxon>
        <taxon>Ecdysozoa</taxon>
        <taxon>Arthropoda</taxon>
        <taxon>Hexapoda</taxon>
        <taxon>Insecta</taxon>
        <taxon>Pterygota</taxon>
        <taxon>Neoptera</taxon>
        <taxon>Endopterygota</taxon>
        <taxon>Lepidoptera</taxon>
        <taxon>Glossata</taxon>
        <taxon>Ditrysia</taxon>
        <taxon>Bombycoidea</taxon>
        <taxon>Sphingidae</taxon>
        <taxon>Sphinginae</taxon>
        <taxon>Sphingini</taxon>
        <taxon>Manduca</taxon>
    </lineage>
</organism>
<keyword evidence="1" id="KW-1133">Transmembrane helix</keyword>
<reference evidence="2" key="2">
    <citation type="submission" date="2020-12" db="EMBL/GenBank/DDBJ databases">
        <authorList>
            <person name="Kanost M."/>
        </authorList>
    </citation>
    <scope>NUCLEOTIDE SEQUENCE</scope>
</reference>
<evidence type="ECO:0000313" key="3">
    <source>
        <dbReference type="Proteomes" id="UP000791440"/>
    </source>
</evidence>
<feature type="transmembrane region" description="Helical" evidence="1">
    <location>
        <begin position="132"/>
        <end position="149"/>
    </location>
</feature>
<dbReference type="EMBL" id="JH668501">
    <property type="protein sequence ID" value="KAG6455918.1"/>
    <property type="molecule type" value="Genomic_DNA"/>
</dbReference>
<keyword evidence="1" id="KW-0812">Transmembrane</keyword>
<dbReference type="PANTHER" id="PTHR36694:SF11">
    <property type="entry name" value="LP21121P-RELATED"/>
    <property type="match status" value="1"/>
</dbReference>